<proteinExistence type="predicted"/>
<evidence type="ECO:0000256" key="1">
    <source>
        <dbReference type="SAM" id="MobiDB-lite"/>
    </source>
</evidence>
<feature type="region of interest" description="Disordered" evidence="1">
    <location>
        <begin position="1"/>
        <end position="32"/>
    </location>
</feature>
<comment type="caution">
    <text evidence="2">The sequence shown here is derived from an EMBL/GenBank/DDBJ whole genome shotgun (WGS) entry which is preliminary data.</text>
</comment>
<dbReference type="EMBL" id="PPCN01000001">
    <property type="protein sequence ID" value="POF33785.1"/>
    <property type="molecule type" value="Genomic_DNA"/>
</dbReference>
<sequence>MTGQDEPKGGISNFSIGLGSGTPRAEPVSPAPPFRVLIAGDFGMNDRPELLNITGLDSAELLEAHRPQFTARAKNCLGSHPAELEERISFSTLKDLRPPEVVRSFQFVRQVDEAQADRGKLSSHGQLYDKLVEALRPEPLEDLQAAREESPSEASDGLDALFSMINTPGNTEKADDPGSRAKSAVDAFVQRTLREERRKTEKPEPPTENAQVQALVDAQARLFLESTRLRTVLQNWHGLNLLLSEVSFSLPMELHLLQLDDDLDRESLYGLLGGPSGALQADLFDVVLFANPVGIAGQEADALKLVARECADSDTVGLIALEAGFAGVPGERLASMEAAHQLLEEPGFEGFRGLRETDAATHLALFWNEARLSVEEEACPAVYASAVWIALAGVLTGLEKEIFPCLPVGVPSDFDALEVAESLSMGRAVATACRFLAGPGAAPSLAQYGINVLEGVANRTSLVFRRAVTLKPGKEGRGSLDQALLVSRLFSLFQEALGGAIVSGQAADVREAAVRENLDRLSTSLGGEVSFQVQRTVVDDQDLIGVTASVLGGWATGQTHSFYLPAADS</sequence>
<dbReference type="Proteomes" id="UP000236959">
    <property type="component" value="Unassembled WGS sequence"/>
</dbReference>
<name>A0A2S3V1J5_9HYPH</name>
<dbReference type="OrthoDB" id="7672486at2"/>
<dbReference type="RefSeq" id="WP_103220449.1">
    <property type="nucleotide sequence ID" value="NZ_PPCN01000001.1"/>
</dbReference>
<gene>
    <name evidence="2" type="ORF">CLV41_101234</name>
</gene>
<evidence type="ECO:0000313" key="3">
    <source>
        <dbReference type="Proteomes" id="UP000236959"/>
    </source>
</evidence>
<keyword evidence="3" id="KW-1185">Reference proteome</keyword>
<organism evidence="2 3">
    <name type="scientific">Roseibium marinum</name>
    <dbReference type="NCBI Taxonomy" id="281252"/>
    <lineage>
        <taxon>Bacteria</taxon>
        <taxon>Pseudomonadati</taxon>
        <taxon>Pseudomonadota</taxon>
        <taxon>Alphaproteobacteria</taxon>
        <taxon>Hyphomicrobiales</taxon>
        <taxon>Stappiaceae</taxon>
        <taxon>Roseibium</taxon>
    </lineage>
</organism>
<evidence type="ECO:0000313" key="2">
    <source>
        <dbReference type="EMBL" id="POF33785.1"/>
    </source>
</evidence>
<accession>A0A2S3V1J5</accession>
<protein>
    <recommendedName>
        <fullName evidence="4">TssC1 N-terminal domain-containing protein</fullName>
    </recommendedName>
</protein>
<evidence type="ECO:0008006" key="4">
    <source>
        <dbReference type="Google" id="ProtNLM"/>
    </source>
</evidence>
<reference evidence="2 3" key="1">
    <citation type="submission" date="2018-01" db="EMBL/GenBank/DDBJ databases">
        <title>Genomic Encyclopedia of Archaeal and Bacterial Type Strains, Phase II (KMG-II): from individual species to whole genera.</title>
        <authorList>
            <person name="Goeker M."/>
        </authorList>
    </citation>
    <scope>NUCLEOTIDE SEQUENCE [LARGE SCALE GENOMIC DNA]</scope>
    <source>
        <strain evidence="2 3">DSM 17023</strain>
    </source>
</reference>
<dbReference type="AlphaFoldDB" id="A0A2S3V1J5"/>